<proteinExistence type="predicted"/>
<keyword evidence="2" id="KW-1185">Reference proteome</keyword>
<dbReference type="AlphaFoldDB" id="A0A8X6L3I2"/>
<dbReference type="OrthoDB" id="6427463at2759"/>
<dbReference type="Proteomes" id="UP000887116">
    <property type="component" value="Unassembled WGS sequence"/>
</dbReference>
<dbReference type="EMBL" id="BMAO01014315">
    <property type="protein sequence ID" value="GFQ94161.1"/>
    <property type="molecule type" value="Genomic_DNA"/>
</dbReference>
<accession>A0A8X6L3I2</accession>
<gene>
    <name evidence="1" type="ORF">TNCT_203391</name>
</gene>
<protein>
    <submittedName>
        <fullName evidence="1">ANK_REP_REGION domain-containing protein</fullName>
    </submittedName>
</protein>
<reference evidence="1" key="1">
    <citation type="submission" date="2020-07" db="EMBL/GenBank/DDBJ databases">
        <title>Multicomponent nature underlies the extraordinary mechanical properties of spider dragline silk.</title>
        <authorList>
            <person name="Kono N."/>
            <person name="Nakamura H."/>
            <person name="Mori M."/>
            <person name="Yoshida Y."/>
            <person name="Ohtoshi R."/>
            <person name="Malay A.D."/>
            <person name="Moran D.A.P."/>
            <person name="Tomita M."/>
            <person name="Numata K."/>
            <person name="Arakawa K."/>
        </authorList>
    </citation>
    <scope>NUCLEOTIDE SEQUENCE</scope>
</reference>
<evidence type="ECO:0000313" key="2">
    <source>
        <dbReference type="Proteomes" id="UP000887116"/>
    </source>
</evidence>
<name>A0A8X6L3I2_TRICU</name>
<sequence>MFKEVPVLKFIALTRIVRLLWSSYDIQNLVSECFLEGYQTQGKWNRIEESLKLKICNCLIVPHELQMVMSSLVKPIGGCIKNFIDDIYSKYYLPSNFMGIFSWTFLGIIDAKKTAKAVIKDVNLLITERYEIACTYCLQDEIPILWSKLPETSKYDYLHDIRYIPTLPYFPVYWAYYMTAQLYVLDEKVREEHSVPITCHYFGVLQARKIVNQVAVEYFIQKLSIQEKEEYLRVFFSSLEFPLVMENYSPSNSYVCDVIYSLLKQMTENKRMSIFEENAYHILKNFLEFPYGGMFLEIESVVQKFLTHDQRKALYRRYKETIRYFVFRTVGSNSRKRKLT</sequence>
<comment type="caution">
    <text evidence="1">The sequence shown here is derived from an EMBL/GenBank/DDBJ whole genome shotgun (WGS) entry which is preliminary data.</text>
</comment>
<organism evidence="1 2">
    <name type="scientific">Trichonephila clavata</name>
    <name type="common">Joro spider</name>
    <name type="synonym">Nephila clavata</name>
    <dbReference type="NCBI Taxonomy" id="2740835"/>
    <lineage>
        <taxon>Eukaryota</taxon>
        <taxon>Metazoa</taxon>
        <taxon>Ecdysozoa</taxon>
        <taxon>Arthropoda</taxon>
        <taxon>Chelicerata</taxon>
        <taxon>Arachnida</taxon>
        <taxon>Araneae</taxon>
        <taxon>Araneomorphae</taxon>
        <taxon>Entelegynae</taxon>
        <taxon>Araneoidea</taxon>
        <taxon>Nephilidae</taxon>
        <taxon>Trichonephila</taxon>
    </lineage>
</organism>
<evidence type="ECO:0000313" key="1">
    <source>
        <dbReference type="EMBL" id="GFQ94161.1"/>
    </source>
</evidence>